<dbReference type="InterPro" id="IPR036397">
    <property type="entry name" value="RNaseH_sf"/>
</dbReference>
<dbReference type="CDD" id="cd06222">
    <property type="entry name" value="RNase_H_like"/>
    <property type="match status" value="1"/>
</dbReference>
<gene>
    <name evidence="3" type="ORF">DH2020_046411</name>
</gene>
<evidence type="ECO:0000313" key="4">
    <source>
        <dbReference type="Proteomes" id="UP001318860"/>
    </source>
</evidence>
<dbReference type="Proteomes" id="UP001318860">
    <property type="component" value="Unassembled WGS sequence"/>
</dbReference>
<reference evidence="3 4" key="1">
    <citation type="journal article" date="2021" name="Comput. Struct. Biotechnol. J.">
        <title>De novo genome assembly of the potent medicinal plant Rehmannia glutinosa using nanopore technology.</title>
        <authorList>
            <person name="Ma L."/>
            <person name="Dong C."/>
            <person name="Song C."/>
            <person name="Wang X."/>
            <person name="Zheng X."/>
            <person name="Niu Y."/>
            <person name="Chen S."/>
            <person name="Feng W."/>
        </authorList>
    </citation>
    <scope>NUCLEOTIDE SEQUENCE [LARGE SCALE GENOMIC DNA]</scope>
    <source>
        <strain evidence="3">DH-2019</strain>
    </source>
</reference>
<dbReference type="InterPro" id="IPR052929">
    <property type="entry name" value="RNase_H-like_EbsB-rel"/>
</dbReference>
<evidence type="ECO:0008006" key="5">
    <source>
        <dbReference type="Google" id="ProtNLM"/>
    </source>
</evidence>
<evidence type="ECO:0000259" key="1">
    <source>
        <dbReference type="Pfam" id="PF13456"/>
    </source>
</evidence>
<dbReference type="Pfam" id="PF13456">
    <property type="entry name" value="RVT_3"/>
    <property type="match status" value="1"/>
</dbReference>
<dbReference type="InterPro" id="IPR044730">
    <property type="entry name" value="RNase_H-like_dom_plant"/>
</dbReference>
<dbReference type="Pfam" id="PF13966">
    <property type="entry name" value="zf-RVT"/>
    <property type="match status" value="1"/>
</dbReference>
<keyword evidence="4" id="KW-1185">Reference proteome</keyword>
<proteinExistence type="predicted"/>
<name>A0ABR0UC39_REHGL</name>
<dbReference type="PANTHER" id="PTHR47074">
    <property type="entry name" value="BNAC02G40300D PROTEIN"/>
    <property type="match status" value="1"/>
</dbReference>
<dbReference type="PANTHER" id="PTHR47074:SF11">
    <property type="entry name" value="REVERSE TRANSCRIPTASE-LIKE PROTEIN"/>
    <property type="match status" value="1"/>
</dbReference>
<dbReference type="EMBL" id="JABTTQ020003125">
    <property type="protein sequence ID" value="KAK6119838.1"/>
    <property type="molecule type" value="Genomic_DNA"/>
</dbReference>
<dbReference type="InterPro" id="IPR002156">
    <property type="entry name" value="RNaseH_domain"/>
</dbReference>
<feature type="domain" description="RNase H type-1" evidence="1">
    <location>
        <begin position="378"/>
        <end position="495"/>
    </location>
</feature>
<accession>A0ABR0UC39</accession>
<organism evidence="3 4">
    <name type="scientific">Rehmannia glutinosa</name>
    <name type="common">Chinese foxglove</name>
    <dbReference type="NCBI Taxonomy" id="99300"/>
    <lineage>
        <taxon>Eukaryota</taxon>
        <taxon>Viridiplantae</taxon>
        <taxon>Streptophyta</taxon>
        <taxon>Embryophyta</taxon>
        <taxon>Tracheophyta</taxon>
        <taxon>Spermatophyta</taxon>
        <taxon>Magnoliopsida</taxon>
        <taxon>eudicotyledons</taxon>
        <taxon>Gunneridae</taxon>
        <taxon>Pentapetalae</taxon>
        <taxon>asterids</taxon>
        <taxon>lamiids</taxon>
        <taxon>Lamiales</taxon>
        <taxon>Orobanchaceae</taxon>
        <taxon>Rehmannieae</taxon>
        <taxon>Rehmannia</taxon>
    </lineage>
</organism>
<dbReference type="Gene3D" id="3.30.420.10">
    <property type="entry name" value="Ribonuclease H-like superfamily/Ribonuclease H"/>
    <property type="match status" value="1"/>
</dbReference>
<sequence length="525" mass="59376">MEHALCRIRKKIDAEMATNLLRPFTDDEDLHALGKLHGIKINKLAPYVSHLFFADDTLLFGKATLEEAKNLKFAIQLYERCSGQQINFEKSSILFSPNTAATIRDSITQELRMTEPTDSPFHKVADLIDSSAGVWKEDAIRSLFSTSETNAILSIPVFKNSSNDLWVWHFTKNGKFTVRTAYFNLLKSGILQNLDHLQASTSYRSKSVWKKIWRFQIPDRAKRFIWRCCLGSIPTSEFLQAHNMHNPSSCAFCEADNPDANHTFFLCQFASNTWKIASLWDLVLKFQQPSFTLWCQDISASWDNTFCALFSVICDGLWFAHNKKIYEKSHTDPYSVVLSASNRLMEFAEARNSLEKPSIELKSDCFKARKPQGPTIYFDGAISNSGAGVGCAIFDDSGAFIYGISKKFRGILEAEIAETLALKEALRLGKQFNLSMVEIYGDAAAIILAANNEALFPISCAALEEDIQIARAQLSHRGIFCISRQHNLVAHHFACFAKNMNCDSYFWEDLPNSLCQSLLDDFQHH</sequence>
<dbReference type="SUPFAM" id="SSF53098">
    <property type="entry name" value="Ribonuclease H-like"/>
    <property type="match status" value="1"/>
</dbReference>
<evidence type="ECO:0000313" key="3">
    <source>
        <dbReference type="EMBL" id="KAK6119838.1"/>
    </source>
</evidence>
<protein>
    <recommendedName>
        <fullName evidence="5">Reverse transcriptase zinc-binding domain</fullName>
    </recommendedName>
</protein>
<feature type="domain" description="Reverse transcriptase zinc-binding" evidence="2">
    <location>
        <begin position="200"/>
        <end position="274"/>
    </location>
</feature>
<dbReference type="InterPro" id="IPR012337">
    <property type="entry name" value="RNaseH-like_sf"/>
</dbReference>
<dbReference type="InterPro" id="IPR026960">
    <property type="entry name" value="RVT-Znf"/>
</dbReference>
<evidence type="ECO:0000259" key="2">
    <source>
        <dbReference type="Pfam" id="PF13966"/>
    </source>
</evidence>
<comment type="caution">
    <text evidence="3">The sequence shown here is derived from an EMBL/GenBank/DDBJ whole genome shotgun (WGS) entry which is preliminary data.</text>
</comment>